<evidence type="ECO:0000256" key="5">
    <source>
        <dbReference type="ARBA" id="ARBA00022989"/>
    </source>
</evidence>
<feature type="transmembrane region" description="Helical" evidence="7">
    <location>
        <begin position="6"/>
        <end position="34"/>
    </location>
</feature>
<evidence type="ECO:0000313" key="10">
    <source>
        <dbReference type="Proteomes" id="UP000886893"/>
    </source>
</evidence>
<evidence type="ECO:0000259" key="8">
    <source>
        <dbReference type="PROSITE" id="PS50928"/>
    </source>
</evidence>
<feature type="transmembrane region" description="Helical" evidence="7">
    <location>
        <begin position="166"/>
        <end position="188"/>
    </location>
</feature>
<dbReference type="InterPro" id="IPR000515">
    <property type="entry name" value="MetI-like"/>
</dbReference>
<proteinExistence type="inferred from homology"/>
<dbReference type="InterPro" id="IPR035906">
    <property type="entry name" value="MetI-like_sf"/>
</dbReference>
<feature type="non-terminal residue" evidence="9">
    <location>
        <position position="1"/>
    </location>
</feature>
<feature type="transmembrane region" description="Helical" evidence="7">
    <location>
        <begin position="46"/>
        <end position="66"/>
    </location>
</feature>
<evidence type="ECO:0000256" key="3">
    <source>
        <dbReference type="ARBA" id="ARBA00022475"/>
    </source>
</evidence>
<keyword evidence="4 7" id="KW-0812">Transmembrane</keyword>
<dbReference type="PANTHER" id="PTHR30151">
    <property type="entry name" value="ALKANE SULFONATE ABC TRANSPORTER-RELATED, MEMBRANE SUBUNIT"/>
    <property type="match status" value="1"/>
</dbReference>
<keyword evidence="5 7" id="KW-1133">Transmembrane helix</keyword>
<dbReference type="Gene3D" id="1.10.3720.10">
    <property type="entry name" value="MetI-like"/>
    <property type="match status" value="1"/>
</dbReference>
<comment type="caution">
    <text evidence="9">The sequence shown here is derived from an EMBL/GenBank/DDBJ whole genome shotgun (WGS) entry which is preliminary data.</text>
</comment>
<dbReference type="PROSITE" id="PS50928">
    <property type="entry name" value="ABC_TM1"/>
    <property type="match status" value="1"/>
</dbReference>
<keyword evidence="2 7" id="KW-0813">Transport</keyword>
<reference evidence="9" key="1">
    <citation type="submission" date="2020-10" db="EMBL/GenBank/DDBJ databases">
        <authorList>
            <person name="Gilroy R."/>
        </authorList>
    </citation>
    <scope>NUCLEOTIDE SEQUENCE</scope>
    <source>
        <strain evidence="9">14508</strain>
    </source>
</reference>
<evidence type="ECO:0000256" key="2">
    <source>
        <dbReference type="ARBA" id="ARBA00022448"/>
    </source>
</evidence>
<dbReference type="EMBL" id="DVKI01000113">
    <property type="protein sequence ID" value="HIT17447.1"/>
    <property type="molecule type" value="Genomic_DNA"/>
</dbReference>
<sequence length="200" mass="22135">YTYKCIAFTLFKATIGFLFALVMAIIFGIFGGIFKKFHLTFSPLVTALKAIPTASFLFLFIVMVNYDYAPVLVVIFICFPGLYDAVVGGITNIDKQLIDATRIESKSILYNVRKVYFPLAFNYIAVGMTATFGLALKVEIMAEIISGSTGYGIGNAMRLAQQTSVLMAPIFAWTLISVILLLSITYLLKVVKSKLIKKDF</sequence>
<keyword evidence="3" id="KW-1003">Cell membrane</keyword>
<feature type="domain" description="ABC transmembrane type-1" evidence="8">
    <location>
        <begin position="6"/>
        <end position="188"/>
    </location>
</feature>
<evidence type="ECO:0000256" key="7">
    <source>
        <dbReference type="RuleBase" id="RU363032"/>
    </source>
</evidence>
<evidence type="ECO:0000256" key="1">
    <source>
        <dbReference type="ARBA" id="ARBA00004651"/>
    </source>
</evidence>
<evidence type="ECO:0000256" key="4">
    <source>
        <dbReference type="ARBA" id="ARBA00022692"/>
    </source>
</evidence>
<dbReference type="GO" id="GO:0055085">
    <property type="term" value="P:transmembrane transport"/>
    <property type="evidence" value="ECO:0007669"/>
    <property type="project" value="InterPro"/>
</dbReference>
<evidence type="ECO:0000313" key="9">
    <source>
        <dbReference type="EMBL" id="HIT17447.1"/>
    </source>
</evidence>
<dbReference type="PANTHER" id="PTHR30151:SF0">
    <property type="entry name" value="ABC TRANSPORTER PERMEASE PROTEIN MJ0413-RELATED"/>
    <property type="match status" value="1"/>
</dbReference>
<accession>A0A9D1G8D8</accession>
<name>A0A9D1G8D8_9FIRM</name>
<feature type="transmembrane region" description="Helical" evidence="7">
    <location>
        <begin position="72"/>
        <end position="94"/>
    </location>
</feature>
<keyword evidence="6 7" id="KW-0472">Membrane</keyword>
<gene>
    <name evidence="9" type="ORF">IAD04_03580</name>
</gene>
<dbReference type="AlphaFoldDB" id="A0A9D1G8D8"/>
<evidence type="ECO:0000256" key="6">
    <source>
        <dbReference type="ARBA" id="ARBA00023136"/>
    </source>
</evidence>
<protein>
    <submittedName>
        <fullName evidence="9">ABC transporter permease subunit</fullName>
    </submittedName>
</protein>
<reference evidence="9" key="2">
    <citation type="journal article" date="2021" name="PeerJ">
        <title>Extensive microbial diversity within the chicken gut microbiome revealed by metagenomics and culture.</title>
        <authorList>
            <person name="Gilroy R."/>
            <person name="Ravi A."/>
            <person name="Getino M."/>
            <person name="Pursley I."/>
            <person name="Horton D.L."/>
            <person name="Alikhan N.F."/>
            <person name="Baker D."/>
            <person name="Gharbi K."/>
            <person name="Hall N."/>
            <person name="Watson M."/>
            <person name="Adriaenssens E.M."/>
            <person name="Foster-Nyarko E."/>
            <person name="Jarju S."/>
            <person name="Secka A."/>
            <person name="Antonio M."/>
            <person name="Oren A."/>
            <person name="Chaudhuri R.R."/>
            <person name="La Ragione R."/>
            <person name="Hildebrand F."/>
            <person name="Pallen M.J."/>
        </authorList>
    </citation>
    <scope>NUCLEOTIDE SEQUENCE</scope>
    <source>
        <strain evidence="9">14508</strain>
    </source>
</reference>
<feature type="transmembrane region" description="Helical" evidence="7">
    <location>
        <begin position="115"/>
        <end position="136"/>
    </location>
</feature>
<dbReference type="GO" id="GO:0005886">
    <property type="term" value="C:plasma membrane"/>
    <property type="evidence" value="ECO:0007669"/>
    <property type="project" value="UniProtKB-SubCell"/>
</dbReference>
<dbReference type="Pfam" id="PF00528">
    <property type="entry name" value="BPD_transp_1"/>
    <property type="match status" value="1"/>
</dbReference>
<comment type="similarity">
    <text evidence="7">Belongs to the binding-protein-dependent transport system permease family.</text>
</comment>
<dbReference type="Proteomes" id="UP000886893">
    <property type="component" value="Unassembled WGS sequence"/>
</dbReference>
<comment type="subcellular location">
    <subcellularLocation>
        <location evidence="1 7">Cell membrane</location>
        <topology evidence="1 7">Multi-pass membrane protein</topology>
    </subcellularLocation>
</comment>
<organism evidence="9 10">
    <name type="scientific">Candidatus Caccosoma faecigallinarum</name>
    <dbReference type="NCBI Taxonomy" id="2840720"/>
    <lineage>
        <taxon>Bacteria</taxon>
        <taxon>Bacillati</taxon>
        <taxon>Bacillota</taxon>
        <taxon>Bacillota incertae sedis</taxon>
        <taxon>Candidatus Caccosoma</taxon>
    </lineage>
</organism>
<dbReference type="SUPFAM" id="SSF161098">
    <property type="entry name" value="MetI-like"/>
    <property type="match status" value="1"/>
</dbReference>